<keyword evidence="6 18" id="KW-0812">Transmembrane</keyword>
<feature type="transmembrane region" description="Helical" evidence="18">
    <location>
        <begin position="440"/>
        <end position="457"/>
    </location>
</feature>
<evidence type="ECO:0000256" key="9">
    <source>
        <dbReference type="ARBA" id="ARBA00022982"/>
    </source>
</evidence>
<evidence type="ECO:0000256" key="11">
    <source>
        <dbReference type="ARBA" id="ARBA00023002"/>
    </source>
</evidence>
<dbReference type="EC" id="1.8.1.8" evidence="18"/>
<keyword evidence="11 18" id="KW-0560">Oxidoreductase</keyword>
<dbReference type="InterPro" id="IPR003834">
    <property type="entry name" value="Cyt_c_assmbl_TM_dom"/>
</dbReference>
<dbReference type="Proteomes" id="UP001621964">
    <property type="component" value="Unassembled WGS sequence"/>
</dbReference>
<keyword evidence="4 18" id="KW-1003">Cell membrane</keyword>
<evidence type="ECO:0000256" key="15">
    <source>
        <dbReference type="ARBA" id="ARBA00023284"/>
    </source>
</evidence>
<sequence precursor="true">MKKILYFLTVLFAFCSNAFAVDASKLLPPEQAFVPQVHVTASGVSVQFKIADGYYMYQSKIMAATEPNNVLEAPRFGKGEQKEDEFFGKQTVYHRAAQVDWPYKKTQPKYKLTLSYQGCAEVGVCYPPVDTVFDIDGNGFYSPQTDMPISGKDRFLSNPAQPVSSDGLPSPSGDNRQDGSRFKLSRDTLGANLLAFFLAGLGLSFTACMYPLLPIVSSIVIGDKNSGGRTRAFELSMVYVQGLALTYMLVGVIAGLTGSLLSVWLQQPWVVLPASALMVILALSMFGLFNIQLPASVQAYFQSQSNKLSGGHIVSVFIMGMLSALIVGPCVAPPLAFALGYIGQTGDALLGGLALYVMALGTGVPLIIVGTFGSILPRAGDWMNGVKYAFGFILLAVAVYLATPYLPYAVVTALYTLLLIVPAGMLLAKANKLGDRLKSFSMLFGSLLLIGGVWFGYQSANGNSTALHHFLTLNPPSASGHSTKHGKTFTDTAELKAAMTAALQANPDKPVLLDFYADWCISCREMEAYTFNQPQVHEAVDMERFFQINVTANTPDHQALMKEYGLFGPPGIFVIHADGRRSEPLQGFAKPKEFIAWYRENEK</sequence>
<evidence type="ECO:0000256" key="10">
    <source>
        <dbReference type="ARBA" id="ARBA00022989"/>
    </source>
</evidence>
<comment type="caution">
    <text evidence="21">The sequence shown here is derived from an EMBL/GenBank/DDBJ whole genome shotgun (WGS) entry which is preliminary data.</text>
</comment>
<dbReference type="Pfam" id="PF13098">
    <property type="entry name" value="Thioredoxin_2"/>
    <property type="match status" value="1"/>
</dbReference>
<evidence type="ECO:0000256" key="19">
    <source>
        <dbReference type="SAM" id="MobiDB-lite"/>
    </source>
</evidence>
<evidence type="ECO:0000256" key="12">
    <source>
        <dbReference type="ARBA" id="ARBA00023027"/>
    </source>
</evidence>
<dbReference type="EMBL" id="JBJGEB010000002">
    <property type="protein sequence ID" value="MFK7641361.1"/>
    <property type="molecule type" value="Genomic_DNA"/>
</dbReference>
<dbReference type="HAMAP" id="MF_00399">
    <property type="entry name" value="DbsD"/>
    <property type="match status" value="1"/>
</dbReference>
<keyword evidence="9 18" id="KW-0249">Electron transport</keyword>
<keyword evidence="7 18" id="KW-0732">Signal</keyword>
<gene>
    <name evidence="18 21" type="primary">dsbD</name>
    <name evidence="21" type="ORF">ACI43T_02450</name>
</gene>
<evidence type="ECO:0000256" key="17">
    <source>
        <dbReference type="ARBA" id="ARBA00047804"/>
    </source>
</evidence>
<evidence type="ECO:0000313" key="22">
    <source>
        <dbReference type="Proteomes" id="UP001621964"/>
    </source>
</evidence>
<dbReference type="PANTHER" id="PTHR32234">
    <property type="entry name" value="THIOL:DISULFIDE INTERCHANGE PROTEIN DSBD"/>
    <property type="match status" value="1"/>
</dbReference>
<dbReference type="PANTHER" id="PTHR32234:SF0">
    <property type="entry name" value="THIOL:DISULFIDE INTERCHANGE PROTEIN DSBD"/>
    <property type="match status" value="1"/>
</dbReference>
<comment type="catalytic activity">
    <reaction evidence="17 18">
        <text>[protein]-dithiol + NADP(+) = [protein]-disulfide + NADPH + H(+)</text>
        <dbReference type="Rhea" id="RHEA:18753"/>
        <dbReference type="Rhea" id="RHEA-COMP:10593"/>
        <dbReference type="Rhea" id="RHEA-COMP:10594"/>
        <dbReference type="ChEBI" id="CHEBI:15378"/>
        <dbReference type="ChEBI" id="CHEBI:29950"/>
        <dbReference type="ChEBI" id="CHEBI:50058"/>
        <dbReference type="ChEBI" id="CHEBI:57783"/>
        <dbReference type="ChEBI" id="CHEBI:58349"/>
        <dbReference type="EC" id="1.8.1.8"/>
    </reaction>
</comment>
<keyword evidence="5 18" id="KW-0997">Cell inner membrane</keyword>
<dbReference type="Gene3D" id="2.60.40.1250">
    <property type="entry name" value="Thiol:disulfide interchange protein DsbD, N-terminal domain"/>
    <property type="match status" value="1"/>
</dbReference>
<keyword evidence="15 18" id="KW-0676">Redox-active center</keyword>
<dbReference type="InterPro" id="IPR036249">
    <property type="entry name" value="Thioredoxin-like_sf"/>
</dbReference>
<feature type="region of interest" description="Disordered" evidence="19">
    <location>
        <begin position="151"/>
        <end position="181"/>
    </location>
</feature>
<feature type="transmembrane region" description="Helical" evidence="18">
    <location>
        <begin position="193"/>
        <end position="221"/>
    </location>
</feature>
<organism evidence="21 22">
    <name type="scientific">Neisseria oralis</name>
    <dbReference type="NCBI Taxonomy" id="1107316"/>
    <lineage>
        <taxon>Bacteria</taxon>
        <taxon>Pseudomonadati</taxon>
        <taxon>Pseudomonadota</taxon>
        <taxon>Betaproteobacteria</taxon>
        <taxon>Neisseriales</taxon>
        <taxon>Neisseriaceae</taxon>
        <taxon>Neisseria</taxon>
    </lineage>
</organism>
<dbReference type="PROSITE" id="PS51352">
    <property type="entry name" value="THIOREDOXIN_2"/>
    <property type="match status" value="1"/>
</dbReference>
<name>A0ABW8Q1F0_9NEIS</name>
<dbReference type="Pfam" id="PF02683">
    <property type="entry name" value="DsbD_TM"/>
    <property type="match status" value="1"/>
</dbReference>
<comment type="function">
    <text evidence="18">Required to facilitate the formation of correct disulfide bonds in some periplasmic proteins and for the assembly of the periplasmic c-type cytochromes. Acts by transferring electrons from cytoplasmic thioredoxin to the periplasm. This transfer involves a cascade of disulfide bond formation and reduction steps.</text>
</comment>
<keyword evidence="8 18" id="KW-0201">Cytochrome c-type biogenesis</keyword>
<dbReference type="InterPro" id="IPR036929">
    <property type="entry name" value="DsbDN_sf"/>
</dbReference>
<evidence type="ECO:0000256" key="2">
    <source>
        <dbReference type="ARBA" id="ARBA00007241"/>
    </source>
</evidence>
<dbReference type="SUPFAM" id="SSF52833">
    <property type="entry name" value="Thioredoxin-like"/>
    <property type="match status" value="1"/>
</dbReference>
<evidence type="ECO:0000259" key="20">
    <source>
        <dbReference type="PROSITE" id="PS51352"/>
    </source>
</evidence>
<dbReference type="Gene3D" id="3.40.30.10">
    <property type="entry name" value="Glutaredoxin"/>
    <property type="match status" value="1"/>
</dbReference>
<feature type="signal peptide" evidence="18">
    <location>
        <begin position="1"/>
        <end position="20"/>
    </location>
</feature>
<feature type="transmembrane region" description="Helical" evidence="18">
    <location>
        <begin position="270"/>
        <end position="291"/>
    </location>
</feature>
<feature type="disulfide bond" description="Redox-active" evidence="18">
    <location>
        <begin position="520"/>
        <end position="523"/>
    </location>
</feature>
<feature type="transmembrane region" description="Helical" evidence="18">
    <location>
        <begin position="242"/>
        <end position="264"/>
    </location>
</feature>
<evidence type="ECO:0000256" key="1">
    <source>
        <dbReference type="ARBA" id="ARBA00004429"/>
    </source>
</evidence>
<feature type="disulfide bond" description="Redox-active" evidence="18">
    <location>
        <begin position="208"/>
        <end position="330"/>
    </location>
</feature>
<dbReference type="InterPro" id="IPR035671">
    <property type="entry name" value="DsbD_gamma"/>
</dbReference>
<reference evidence="21 22" key="1">
    <citation type="submission" date="2024-11" db="EMBL/GenBank/DDBJ databases">
        <authorList>
            <person name="Mikucki A.G."/>
            <person name="Kahler C.M."/>
        </authorList>
    </citation>
    <scope>NUCLEOTIDE SEQUENCE [LARGE SCALE GENOMIC DNA]</scope>
    <source>
        <strain evidence="21 22">EXNM717</strain>
    </source>
</reference>
<proteinExistence type="inferred from homology"/>
<keyword evidence="12 18" id="KW-0520">NAD</keyword>
<feature type="chain" id="PRO_5044926902" description="Thiol:disulfide interchange protein DsbD" evidence="18">
    <location>
        <begin position="21"/>
        <end position="603"/>
    </location>
</feature>
<evidence type="ECO:0000256" key="4">
    <source>
        <dbReference type="ARBA" id="ARBA00022475"/>
    </source>
</evidence>
<protein>
    <recommendedName>
        <fullName evidence="18">Thiol:disulfide interchange protein DsbD</fullName>
        <ecNumber evidence="18">1.8.1.8</ecNumber>
    </recommendedName>
    <alternativeName>
        <fullName evidence="18">Protein-disulfide reductase</fullName>
        <shortName evidence="18">Disulfide reductase</shortName>
    </alternativeName>
</protein>
<dbReference type="NCBIfam" id="NF001419">
    <property type="entry name" value="PRK00293.1"/>
    <property type="match status" value="1"/>
</dbReference>
<feature type="transmembrane region" description="Helical" evidence="18">
    <location>
        <begin position="385"/>
        <end position="402"/>
    </location>
</feature>
<feature type="disulfide bond" description="Redox-active" evidence="18">
    <location>
        <begin position="119"/>
        <end position="125"/>
    </location>
</feature>
<dbReference type="SUPFAM" id="SSF74863">
    <property type="entry name" value="Thiol:disulfide interchange protein DsbD, N-terminal domain (DsbD-alpha)"/>
    <property type="match status" value="1"/>
</dbReference>
<evidence type="ECO:0000256" key="13">
    <source>
        <dbReference type="ARBA" id="ARBA00023136"/>
    </source>
</evidence>
<dbReference type="InterPro" id="IPR022910">
    <property type="entry name" value="Thiol_diS_interchange_DbsD"/>
</dbReference>
<comment type="subcellular location">
    <subcellularLocation>
        <location evidence="1 18">Cell inner membrane</location>
        <topology evidence="1 18">Multi-pass membrane protein</topology>
    </subcellularLocation>
</comment>
<dbReference type="GO" id="GO:0047134">
    <property type="term" value="F:protein-disulfide reductase [NAD(P)H] activity"/>
    <property type="evidence" value="ECO:0007669"/>
    <property type="project" value="UniProtKB-EC"/>
</dbReference>
<feature type="transmembrane region" description="Helical" evidence="18">
    <location>
        <begin position="312"/>
        <end position="342"/>
    </location>
</feature>
<evidence type="ECO:0000256" key="16">
    <source>
        <dbReference type="ARBA" id="ARBA00047388"/>
    </source>
</evidence>
<dbReference type="Pfam" id="PF11412">
    <property type="entry name" value="DsbD_N"/>
    <property type="match status" value="1"/>
</dbReference>
<feature type="transmembrane region" description="Helical" evidence="18">
    <location>
        <begin position="408"/>
        <end position="428"/>
    </location>
</feature>
<keyword evidence="10 18" id="KW-1133">Transmembrane helix</keyword>
<dbReference type="InterPro" id="IPR028250">
    <property type="entry name" value="DsbDN"/>
</dbReference>
<evidence type="ECO:0000256" key="14">
    <source>
        <dbReference type="ARBA" id="ARBA00023157"/>
    </source>
</evidence>
<evidence type="ECO:0000256" key="5">
    <source>
        <dbReference type="ARBA" id="ARBA00022519"/>
    </source>
</evidence>
<evidence type="ECO:0000256" key="3">
    <source>
        <dbReference type="ARBA" id="ARBA00022448"/>
    </source>
</evidence>
<evidence type="ECO:0000256" key="7">
    <source>
        <dbReference type="ARBA" id="ARBA00022729"/>
    </source>
</evidence>
<accession>A0ABW8Q1F0</accession>
<feature type="domain" description="Thioredoxin" evidence="20">
    <location>
        <begin position="469"/>
        <end position="603"/>
    </location>
</feature>
<evidence type="ECO:0000313" key="21">
    <source>
        <dbReference type="EMBL" id="MFK7641361.1"/>
    </source>
</evidence>
<dbReference type="InterPro" id="IPR012336">
    <property type="entry name" value="Thioredoxin-like_fold"/>
</dbReference>
<dbReference type="CDD" id="cd02953">
    <property type="entry name" value="DsbDgamma"/>
    <property type="match status" value="1"/>
</dbReference>
<dbReference type="RefSeq" id="WP_405385444.1">
    <property type="nucleotide sequence ID" value="NZ_JBJGEB010000002.1"/>
</dbReference>
<comment type="similarity">
    <text evidence="2 18">Belongs to the thioredoxin family. DsbD subfamily.</text>
</comment>
<comment type="catalytic activity">
    <reaction evidence="16 18">
        <text>[protein]-dithiol + NAD(+) = [protein]-disulfide + NADH + H(+)</text>
        <dbReference type="Rhea" id="RHEA:18749"/>
        <dbReference type="Rhea" id="RHEA-COMP:10593"/>
        <dbReference type="Rhea" id="RHEA-COMP:10594"/>
        <dbReference type="ChEBI" id="CHEBI:15378"/>
        <dbReference type="ChEBI" id="CHEBI:29950"/>
        <dbReference type="ChEBI" id="CHEBI:50058"/>
        <dbReference type="ChEBI" id="CHEBI:57540"/>
        <dbReference type="ChEBI" id="CHEBI:57945"/>
        <dbReference type="EC" id="1.8.1.8"/>
    </reaction>
</comment>
<evidence type="ECO:0000256" key="8">
    <source>
        <dbReference type="ARBA" id="ARBA00022748"/>
    </source>
</evidence>
<feature type="transmembrane region" description="Helical" evidence="18">
    <location>
        <begin position="348"/>
        <end position="373"/>
    </location>
</feature>
<evidence type="ECO:0000256" key="18">
    <source>
        <dbReference type="HAMAP-Rule" id="MF_00399"/>
    </source>
</evidence>
<keyword evidence="13 18" id="KW-0472">Membrane</keyword>
<keyword evidence="3 18" id="KW-0813">Transport</keyword>
<keyword evidence="14 18" id="KW-1015">Disulfide bond</keyword>
<keyword evidence="22" id="KW-1185">Reference proteome</keyword>
<evidence type="ECO:0000256" key="6">
    <source>
        <dbReference type="ARBA" id="ARBA00022692"/>
    </source>
</evidence>
<dbReference type="InterPro" id="IPR013766">
    <property type="entry name" value="Thioredoxin_domain"/>
</dbReference>